<dbReference type="InterPro" id="IPR036240">
    <property type="entry name" value="Gp9-like_sf"/>
</dbReference>
<organism evidence="2">
    <name type="scientific">marine metagenome</name>
    <dbReference type="NCBI Taxonomy" id="408172"/>
    <lineage>
        <taxon>unclassified sequences</taxon>
        <taxon>metagenomes</taxon>
        <taxon>ecological metagenomes</taxon>
    </lineage>
</organism>
<accession>A0A381VFA4</accession>
<feature type="domain" description="Baseplate structural protein Gp9/Gp10 N-terminal" evidence="1">
    <location>
        <begin position="3"/>
        <end position="47"/>
    </location>
</feature>
<reference evidence="2" key="1">
    <citation type="submission" date="2018-05" db="EMBL/GenBank/DDBJ databases">
        <authorList>
            <person name="Lanie J.A."/>
            <person name="Ng W.-L."/>
            <person name="Kazmierczak K.M."/>
            <person name="Andrzejewski T.M."/>
            <person name="Davidsen T.M."/>
            <person name="Wayne K.J."/>
            <person name="Tettelin H."/>
            <person name="Glass J.I."/>
            <person name="Rusch D."/>
            <person name="Podicherti R."/>
            <person name="Tsui H.-C.T."/>
            <person name="Winkler M.E."/>
        </authorList>
    </citation>
    <scope>NUCLEOTIDE SEQUENCE</scope>
</reference>
<dbReference type="InterPro" id="IPR008987">
    <property type="entry name" value="Baseplate_struct_prot_Gp9/10_N"/>
</dbReference>
<dbReference type="Pfam" id="PF07880">
    <property type="entry name" value="T4_gp9_10_N"/>
    <property type="match status" value="1"/>
</dbReference>
<proteinExistence type="predicted"/>
<name>A0A381VFA4_9ZZZZ</name>
<evidence type="ECO:0000313" key="2">
    <source>
        <dbReference type="EMBL" id="SVA39046.1"/>
    </source>
</evidence>
<dbReference type="GO" id="GO:0019076">
    <property type="term" value="P:viral release from host cell"/>
    <property type="evidence" value="ECO:0007669"/>
    <property type="project" value="InterPro"/>
</dbReference>
<dbReference type="AlphaFoldDB" id="A0A381VFA4"/>
<gene>
    <name evidence="2" type="ORF">METZ01_LOCUS91900</name>
</gene>
<sequence length="236" mass="24257">MAKQSIDIGSAANDGTGSNLRVGGGIINDNFNEIYTALGDGSSIDQNRLRNLAGGIGIDTTLVGNTLTFDIDSTVLTETSTDTLTNKSIDLATNTLTGTTAQFNTALSGDDFATLSGVEVLTSKTLTTATLGGKLINDSGDMELEPVTANLVIRGDGSSLDGRITLNCDANTHGQTITAQPHSSGQTNTMLLPKGGNSTLVSEIATQTLTNKTLDSPIINTPTGDVVSLSGFQTLT</sequence>
<feature type="non-terminal residue" evidence="2">
    <location>
        <position position="236"/>
    </location>
</feature>
<dbReference type="SUPFAM" id="SSF50017">
    <property type="entry name" value="gp9"/>
    <property type="match status" value="1"/>
</dbReference>
<protein>
    <recommendedName>
        <fullName evidence="1">Baseplate structural protein Gp9/Gp10 N-terminal domain-containing protein</fullName>
    </recommendedName>
</protein>
<evidence type="ECO:0000259" key="1">
    <source>
        <dbReference type="Pfam" id="PF07880"/>
    </source>
</evidence>
<dbReference type="EMBL" id="UINC01008683">
    <property type="protein sequence ID" value="SVA39046.1"/>
    <property type="molecule type" value="Genomic_DNA"/>
</dbReference>